<protein>
    <submittedName>
        <fullName evidence="1">Uncharacterized protein</fullName>
    </submittedName>
</protein>
<sequence length="144" mass="16148">MFFAWLVTADALTPLPDNSPSFFSGEWAGTGEQGTYCYLNLSADGWGWVLIDGGAGDWLGARMQWRNRQQALQVEKIIPLPTSTQLRVMPLGKFVLGSGFNQSLMLTWNEQSGGCQLQKIETTARHLIRARSAIESLLQRERMR</sequence>
<evidence type="ECO:0000313" key="1">
    <source>
        <dbReference type="EMBL" id="AGX88472.1"/>
    </source>
</evidence>
<name>U5NAP8_9BURK</name>
<organism evidence="1 2">
    <name type="scientific">Candidatus Symbiobacter mobilis CR</name>
    <dbReference type="NCBI Taxonomy" id="946483"/>
    <lineage>
        <taxon>Bacteria</taxon>
        <taxon>Pseudomonadati</taxon>
        <taxon>Pseudomonadota</taxon>
        <taxon>Betaproteobacteria</taxon>
        <taxon>Burkholderiales</taxon>
        <taxon>Comamonadaceae</taxon>
    </lineage>
</organism>
<keyword evidence="2" id="KW-1185">Reference proteome</keyword>
<dbReference type="Proteomes" id="UP000017184">
    <property type="component" value="Chromosome"/>
</dbReference>
<accession>U5NAP8</accession>
<dbReference type="EMBL" id="CP004885">
    <property type="protein sequence ID" value="AGX88472.1"/>
    <property type="molecule type" value="Genomic_DNA"/>
</dbReference>
<evidence type="ECO:0000313" key="2">
    <source>
        <dbReference type="Proteomes" id="UP000017184"/>
    </source>
</evidence>
<dbReference type="HOGENOM" id="CLU_1792971_0_0_4"/>
<proteinExistence type="predicted"/>
<dbReference type="KEGG" id="cbx:Cenrod_2414"/>
<gene>
    <name evidence="1" type="ORF">Cenrod_2414</name>
</gene>
<reference evidence="1 2" key="1">
    <citation type="journal article" date="2013" name="Genome Biol.">
        <title>Genomic analysis reveals key aspects of prokaryotic symbiosis in the phototrophic consortium "Chlorochromatium aggregatum".</title>
        <authorList>
            <person name="Liu Z."/>
            <person name="Muller J."/>
            <person name="Li T."/>
            <person name="Alvey R.M."/>
            <person name="Vogl K."/>
            <person name="Frigaard N.U."/>
            <person name="Rockwell N.C."/>
            <person name="Boyd E.S."/>
            <person name="Tomsho L.P."/>
            <person name="Schuster S.C."/>
            <person name="Henke P."/>
            <person name="Rohde M."/>
            <person name="Overmann J."/>
            <person name="Bryant D.A."/>
        </authorList>
    </citation>
    <scope>NUCLEOTIDE SEQUENCE [LARGE SCALE GENOMIC DNA]</scope>
    <source>
        <strain evidence="1">CR</strain>
    </source>
</reference>
<dbReference type="AlphaFoldDB" id="U5NAP8"/>